<proteinExistence type="predicted"/>
<dbReference type="AlphaFoldDB" id="A0A4Z2GLY8"/>
<protein>
    <submittedName>
        <fullName evidence="2">Uncharacterized protein</fullName>
    </submittedName>
</protein>
<feature type="region of interest" description="Disordered" evidence="1">
    <location>
        <begin position="1"/>
        <end position="23"/>
    </location>
</feature>
<gene>
    <name evidence="2" type="ORF">EYF80_035190</name>
</gene>
<accession>A0A4Z2GLY8</accession>
<reference evidence="2 3" key="1">
    <citation type="submission" date="2019-03" db="EMBL/GenBank/DDBJ databases">
        <title>First draft genome of Liparis tanakae, snailfish: a comprehensive survey of snailfish specific genes.</title>
        <authorList>
            <person name="Kim W."/>
            <person name="Song I."/>
            <person name="Jeong J.-H."/>
            <person name="Kim D."/>
            <person name="Kim S."/>
            <person name="Ryu S."/>
            <person name="Song J.Y."/>
            <person name="Lee S.K."/>
        </authorList>
    </citation>
    <scope>NUCLEOTIDE SEQUENCE [LARGE SCALE GENOMIC DNA]</scope>
    <source>
        <tissue evidence="2">Muscle</tissue>
    </source>
</reference>
<evidence type="ECO:0000313" key="3">
    <source>
        <dbReference type="Proteomes" id="UP000314294"/>
    </source>
</evidence>
<comment type="caution">
    <text evidence="2">The sequence shown here is derived from an EMBL/GenBank/DDBJ whole genome shotgun (WGS) entry which is preliminary data.</text>
</comment>
<organism evidence="2 3">
    <name type="scientific">Liparis tanakae</name>
    <name type="common">Tanaka's snailfish</name>
    <dbReference type="NCBI Taxonomy" id="230148"/>
    <lineage>
        <taxon>Eukaryota</taxon>
        <taxon>Metazoa</taxon>
        <taxon>Chordata</taxon>
        <taxon>Craniata</taxon>
        <taxon>Vertebrata</taxon>
        <taxon>Euteleostomi</taxon>
        <taxon>Actinopterygii</taxon>
        <taxon>Neopterygii</taxon>
        <taxon>Teleostei</taxon>
        <taxon>Neoteleostei</taxon>
        <taxon>Acanthomorphata</taxon>
        <taxon>Eupercaria</taxon>
        <taxon>Perciformes</taxon>
        <taxon>Cottioidei</taxon>
        <taxon>Cottales</taxon>
        <taxon>Liparidae</taxon>
        <taxon>Liparis</taxon>
    </lineage>
</organism>
<keyword evidence="3" id="KW-1185">Reference proteome</keyword>
<evidence type="ECO:0000313" key="2">
    <source>
        <dbReference type="EMBL" id="TNN54628.1"/>
    </source>
</evidence>
<dbReference type="EMBL" id="SRLO01000479">
    <property type="protein sequence ID" value="TNN54628.1"/>
    <property type="molecule type" value="Genomic_DNA"/>
</dbReference>
<sequence>MTGHRVADKVSERTTKADCVENHQNRAASGRDLKDKGWLDAFRLRRKNLTSSGRLVDCHRNKTRSVIYPSEARRWMSEVSGGGGGVERSGGAYAKPITSVLVHVVTPK</sequence>
<evidence type="ECO:0000256" key="1">
    <source>
        <dbReference type="SAM" id="MobiDB-lite"/>
    </source>
</evidence>
<dbReference type="Proteomes" id="UP000314294">
    <property type="component" value="Unassembled WGS sequence"/>
</dbReference>
<name>A0A4Z2GLY8_9TELE</name>